<sequence length="217" mass="23563">MKTFNILPVLLAALIFALASSAFADDGKYEAAMKKNIQAVYQAKSMDEYQQAVNAFDRIALAEKTKWEPHYYSAFGCIMMAAQEKDAAKKDAYLDQAVTAIGKAKAIAAQESEVIALEGFAHMIRVTVDPASRGAQLSPLAMQAFGKASALNPENPRALVLSAQMQFGTAQFFGSSTTEACAVVTRSLEKFNTYKSDNPLAPQWGRSMAEKLKAQCQ</sequence>
<evidence type="ECO:0000313" key="3">
    <source>
        <dbReference type="Proteomes" id="UP001319200"/>
    </source>
</evidence>
<evidence type="ECO:0000256" key="1">
    <source>
        <dbReference type="SAM" id="SignalP"/>
    </source>
</evidence>
<reference evidence="2 3" key="1">
    <citation type="submission" date="2021-05" db="EMBL/GenBank/DDBJ databases">
        <title>A Polyphasic approach of four new species of the genus Ohtaekwangia: Ohtaekwangia histidinii sp. nov., Ohtaekwangia cretensis sp. nov., Ohtaekwangia indiensis sp. nov., Ohtaekwangia reichenbachii sp. nov. from diverse environment.</title>
        <authorList>
            <person name="Octaviana S."/>
        </authorList>
    </citation>
    <scope>NUCLEOTIDE SEQUENCE [LARGE SCALE GENOMIC DNA]</scope>
    <source>
        <strain evidence="2 3">PWU4</strain>
    </source>
</reference>
<evidence type="ECO:0008006" key="4">
    <source>
        <dbReference type="Google" id="ProtNLM"/>
    </source>
</evidence>
<dbReference type="RefSeq" id="WP_254160455.1">
    <property type="nucleotide sequence ID" value="NZ_JAHESF010000002.1"/>
</dbReference>
<evidence type="ECO:0000313" key="2">
    <source>
        <dbReference type="EMBL" id="MBT1695776.1"/>
    </source>
</evidence>
<dbReference type="EMBL" id="JAHESF010000002">
    <property type="protein sequence ID" value="MBT1695776.1"/>
    <property type="molecule type" value="Genomic_DNA"/>
</dbReference>
<protein>
    <recommendedName>
        <fullName evidence="4">Tetratricopeptide repeat protein</fullName>
    </recommendedName>
</protein>
<comment type="caution">
    <text evidence="2">The sequence shown here is derived from an EMBL/GenBank/DDBJ whole genome shotgun (WGS) entry which is preliminary data.</text>
</comment>
<feature type="chain" id="PRO_5042952713" description="Tetratricopeptide repeat protein" evidence="1">
    <location>
        <begin position="25"/>
        <end position="217"/>
    </location>
</feature>
<proteinExistence type="predicted"/>
<gene>
    <name evidence="2" type="ORF">KK083_02730</name>
</gene>
<organism evidence="2 3">
    <name type="scientific">Chryseosolibacter histidini</name>
    <dbReference type="NCBI Taxonomy" id="2782349"/>
    <lineage>
        <taxon>Bacteria</taxon>
        <taxon>Pseudomonadati</taxon>
        <taxon>Bacteroidota</taxon>
        <taxon>Cytophagia</taxon>
        <taxon>Cytophagales</taxon>
        <taxon>Chryseotaleaceae</taxon>
        <taxon>Chryseosolibacter</taxon>
    </lineage>
</organism>
<keyword evidence="1" id="KW-0732">Signal</keyword>
<name>A0AAP2DG48_9BACT</name>
<accession>A0AAP2DG48</accession>
<keyword evidence="3" id="KW-1185">Reference proteome</keyword>
<dbReference type="AlphaFoldDB" id="A0AAP2DG48"/>
<dbReference type="Proteomes" id="UP001319200">
    <property type="component" value="Unassembled WGS sequence"/>
</dbReference>
<feature type="signal peptide" evidence="1">
    <location>
        <begin position="1"/>
        <end position="24"/>
    </location>
</feature>